<accession>E1THI4</accession>
<dbReference type="SUPFAM" id="SSF51556">
    <property type="entry name" value="Metallo-dependent hydrolases"/>
    <property type="match status" value="1"/>
</dbReference>
<reference evidence="2" key="1">
    <citation type="submission" date="2010-09" db="EMBL/GenBank/DDBJ databases">
        <title>Complete sequence of chromosome2 of Burkholderia sp. CCGE1003.</title>
        <authorList>
            <consortium name="US DOE Joint Genome Institute"/>
            <person name="Lucas S."/>
            <person name="Copeland A."/>
            <person name="Lapidus A."/>
            <person name="Cheng J.-F."/>
            <person name="Bruce D."/>
            <person name="Goodwin L."/>
            <person name="Pitluck S."/>
            <person name="Daligault H."/>
            <person name="Davenport K."/>
            <person name="Detter J.C."/>
            <person name="Han C."/>
            <person name="Tapia R."/>
            <person name="Land M."/>
            <person name="Hauser L."/>
            <person name="Jeffries C."/>
            <person name="Kyrpides N."/>
            <person name="Ivanova N."/>
            <person name="Ovchinnikova G."/>
            <person name="Martinez-Romero E."/>
            <person name="Rogel M.A."/>
            <person name="Auchtung J."/>
            <person name="Tiedje J.M."/>
            <person name="Woyke T."/>
        </authorList>
    </citation>
    <scope>NUCLEOTIDE SEQUENCE</scope>
    <source>
        <strain evidence="2">CCGE1003</strain>
    </source>
</reference>
<keyword evidence="2" id="KW-0378">Hydrolase</keyword>
<proteinExistence type="predicted"/>
<dbReference type="InterPro" id="IPR052358">
    <property type="entry name" value="Aro_Compnd_Degr_Hydrolases"/>
</dbReference>
<dbReference type="InterPro" id="IPR032466">
    <property type="entry name" value="Metal_Hydrolase"/>
</dbReference>
<dbReference type="InterPro" id="IPR006680">
    <property type="entry name" value="Amidohydro-rel"/>
</dbReference>
<dbReference type="KEGG" id="bgf:BC1003_3547"/>
<name>E1THI4_BURSG</name>
<protein>
    <submittedName>
        <fullName evidence="2">Amidohydrolase 2</fullName>
    </submittedName>
</protein>
<dbReference type="AlphaFoldDB" id="E1THI4"/>
<organism evidence="2">
    <name type="scientific">Burkholderia sp. (strain CCGE1003)</name>
    <dbReference type="NCBI Taxonomy" id="640512"/>
    <lineage>
        <taxon>Bacteria</taxon>
        <taxon>Pseudomonadati</taxon>
        <taxon>Pseudomonadota</taxon>
        <taxon>Betaproteobacteria</taxon>
        <taxon>Burkholderiales</taxon>
        <taxon>Burkholderiaceae</taxon>
        <taxon>Burkholderia</taxon>
    </lineage>
</organism>
<dbReference type="EMBL" id="CP002218">
    <property type="protein sequence ID" value="ADN59488.1"/>
    <property type="molecule type" value="Genomic_DNA"/>
</dbReference>
<dbReference type="PROSITE" id="PS51318">
    <property type="entry name" value="TAT"/>
    <property type="match status" value="1"/>
</dbReference>
<dbReference type="Pfam" id="PF04909">
    <property type="entry name" value="Amidohydro_2"/>
    <property type="match status" value="1"/>
</dbReference>
<dbReference type="STRING" id="640512.BC1003_3547"/>
<evidence type="ECO:0000313" key="2">
    <source>
        <dbReference type="EMBL" id="ADN59488.1"/>
    </source>
</evidence>
<dbReference type="InterPro" id="IPR006311">
    <property type="entry name" value="TAT_signal"/>
</dbReference>
<dbReference type="PANTHER" id="PTHR35563">
    <property type="entry name" value="BARREL METAL-DEPENDENT HYDROLASE, PUTATIVE (AFU_ORTHOLOGUE AFUA_1G16240)-RELATED"/>
    <property type="match status" value="1"/>
</dbReference>
<dbReference type="eggNOG" id="COG3618">
    <property type="taxonomic scope" value="Bacteria"/>
</dbReference>
<dbReference type="GO" id="GO:0016787">
    <property type="term" value="F:hydrolase activity"/>
    <property type="evidence" value="ECO:0007669"/>
    <property type="project" value="UniProtKB-KW"/>
</dbReference>
<dbReference type="Gene3D" id="3.20.20.140">
    <property type="entry name" value="Metal-dependent hydrolases"/>
    <property type="match status" value="1"/>
</dbReference>
<sequence length="314" mass="34393">MSIKDLSRRGFLELACASVAAAALPRAATAGQTWSSGSERPSFSLPENAVDCHMHIYDDRFPVAPGTRLRPPNATVEQYRQLQERLGMRRNVVVTPSTYGTDNRCTVEALKRFGNDARGIAVVDTSVTGQELQALNSAGVRGIRFNLSYPGATTLEMLAPLAERIASLQWHVELVVQGERLPQLERHLAALPCPLVIDHIAHVPQPGGASSEVLRTAQRLVEKGNTWITLSGPYVDSKTGAPRYEDVAPVASAFIAMAPERMLWGTDWPHPTQTTGKPDDASLVDLIASWIERPEWQQMIFVTNPTKLYGFDAA</sequence>
<gene>
    <name evidence="2" type="ordered locus">BC1003_3547</name>
</gene>
<evidence type="ECO:0000259" key="1">
    <source>
        <dbReference type="Pfam" id="PF04909"/>
    </source>
</evidence>
<dbReference type="PANTHER" id="PTHR35563:SF2">
    <property type="entry name" value="BARREL METAL-DEPENDENT HYDROLASE, PUTATIVE (AFU_ORTHOLOGUE AFUA_1G16240)-RELATED"/>
    <property type="match status" value="1"/>
</dbReference>
<dbReference type="HOGENOM" id="CLU_064039_2_1_4"/>
<feature type="domain" description="Amidohydrolase-related" evidence="1">
    <location>
        <begin position="50"/>
        <end position="311"/>
    </location>
</feature>